<organism evidence="2">
    <name type="scientific">Lysobacter firmicutimachus</name>
    <dbReference type="NCBI Taxonomy" id="1792846"/>
    <lineage>
        <taxon>Bacteria</taxon>
        <taxon>Pseudomonadati</taxon>
        <taxon>Pseudomonadota</taxon>
        <taxon>Gammaproteobacteria</taxon>
        <taxon>Lysobacterales</taxon>
        <taxon>Lysobacteraceae</taxon>
        <taxon>Lysobacter</taxon>
    </lineage>
</organism>
<dbReference type="InterPro" id="IPR025161">
    <property type="entry name" value="IS402-like_dom"/>
</dbReference>
<protein>
    <submittedName>
        <fullName evidence="2">Transposase</fullName>
    </submittedName>
</protein>
<dbReference type="AlphaFoldDB" id="A0AAU8MST7"/>
<dbReference type="RefSeq" id="WP_363798321.1">
    <property type="nucleotide sequence ID" value="NZ_CP159925.1"/>
</dbReference>
<reference evidence="2" key="1">
    <citation type="submission" date="2024-06" db="EMBL/GenBank/DDBJ databases">
        <authorList>
            <person name="Li S."/>
        </authorList>
    </citation>
    <scope>NUCLEOTIDE SEQUENCE</scope>
    <source>
        <strain evidence="2">SR10</strain>
    </source>
</reference>
<proteinExistence type="predicted"/>
<evidence type="ECO:0000313" key="2">
    <source>
        <dbReference type="EMBL" id="XCO75369.1"/>
    </source>
</evidence>
<dbReference type="EMBL" id="CP159925">
    <property type="protein sequence ID" value="XCO75369.1"/>
    <property type="molecule type" value="Genomic_DNA"/>
</dbReference>
<evidence type="ECO:0000259" key="1">
    <source>
        <dbReference type="Pfam" id="PF13340"/>
    </source>
</evidence>
<sequence length="144" mass="16338">MRSEISAGINSSIARSSGWVGVNALSDKCAFPLSDSEWGRISDALPKSLAGRAKKKAGNYRIFVEAVLWVACREAFWPELPSEYGPWRTVYVRYIRWYKMGAWKSVRDSLGEGDAKARALGKLLEHQLYIQNKRELREERGANQ</sequence>
<accession>A0AAU8MST7</accession>
<dbReference type="PANTHER" id="PTHR46637:SF1">
    <property type="entry name" value="BLL5188 PROTEIN"/>
    <property type="match status" value="1"/>
</dbReference>
<feature type="domain" description="Insertion element IS402-like" evidence="1">
    <location>
        <begin position="33"/>
        <end position="106"/>
    </location>
</feature>
<name>A0AAU8MST7_9GAMM</name>
<dbReference type="Pfam" id="PF13340">
    <property type="entry name" value="DUF4096"/>
    <property type="match status" value="1"/>
</dbReference>
<dbReference type="PANTHER" id="PTHR46637">
    <property type="entry name" value="TIS1421-TRANSPOSASE PROTEIN A"/>
    <property type="match status" value="1"/>
</dbReference>
<gene>
    <name evidence="2" type="ORF">ABU614_00805</name>
</gene>
<dbReference type="InterPro" id="IPR052909">
    <property type="entry name" value="Transposase_6_like"/>
</dbReference>